<dbReference type="FunFam" id="3.30.50.10:FF:000007">
    <property type="entry name" value="Nitrogen regulatory AreA, N-terminal"/>
    <property type="match status" value="1"/>
</dbReference>
<dbReference type="CDD" id="cd00202">
    <property type="entry name" value="ZnF_GATA"/>
    <property type="match status" value="1"/>
</dbReference>
<dbReference type="PRINTS" id="PR00619">
    <property type="entry name" value="GATAZNFINGER"/>
</dbReference>
<evidence type="ECO:0000256" key="8">
    <source>
        <dbReference type="ARBA" id="ARBA00023242"/>
    </source>
</evidence>
<feature type="compositionally biased region" description="Polar residues" evidence="10">
    <location>
        <begin position="274"/>
        <end position="284"/>
    </location>
</feature>
<dbReference type="InterPro" id="IPR013860">
    <property type="entry name" value="AreA_GATA"/>
</dbReference>
<feature type="region of interest" description="Disordered" evidence="10">
    <location>
        <begin position="387"/>
        <end position="437"/>
    </location>
</feature>
<accession>A0A168BKL3</accession>
<feature type="region of interest" description="Disordered" evidence="10">
    <location>
        <begin position="576"/>
        <end position="670"/>
    </location>
</feature>
<dbReference type="Proteomes" id="UP000078544">
    <property type="component" value="Unassembled WGS sequence"/>
</dbReference>
<feature type="compositionally biased region" description="Low complexity" evidence="10">
    <location>
        <begin position="408"/>
        <end position="418"/>
    </location>
</feature>
<feature type="region of interest" description="Disordered" evidence="10">
    <location>
        <begin position="196"/>
        <end position="215"/>
    </location>
</feature>
<feature type="region of interest" description="Disordered" evidence="10">
    <location>
        <begin position="839"/>
        <end position="948"/>
    </location>
</feature>
<comment type="subcellular location">
    <subcellularLocation>
        <location evidence="1">Nucleus</location>
    </subcellularLocation>
</comment>
<evidence type="ECO:0000256" key="9">
    <source>
        <dbReference type="PROSITE-ProRule" id="PRU00094"/>
    </source>
</evidence>
<feature type="compositionally biased region" description="Low complexity" evidence="10">
    <location>
        <begin position="900"/>
        <end position="910"/>
    </location>
</feature>
<dbReference type="SMART" id="SM00401">
    <property type="entry name" value="ZnF_GATA"/>
    <property type="match status" value="1"/>
</dbReference>
<dbReference type="GO" id="GO:0008270">
    <property type="term" value="F:zinc ion binding"/>
    <property type="evidence" value="ECO:0007669"/>
    <property type="project" value="UniProtKB-KW"/>
</dbReference>
<feature type="region of interest" description="Disordered" evidence="10">
    <location>
        <begin position="717"/>
        <end position="814"/>
    </location>
</feature>
<keyword evidence="2" id="KW-0479">Metal-binding</keyword>
<dbReference type="SUPFAM" id="SSF57716">
    <property type="entry name" value="Glucocorticoid receptor-like (DNA-binding domain)"/>
    <property type="match status" value="1"/>
</dbReference>
<dbReference type="GO" id="GO:0000981">
    <property type="term" value="F:DNA-binding transcription factor activity, RNA polymerase II-specific"/>
    <property type="evidence" value="ECO:0007669"/>
    <property type="project" value="TreeGrafter"/>
</dbReference>
<feature type="compositionally biased region" description="Polar residues" evidence="10">
    <location>
        <begin position="868"/>
        <end position="878"/>
    </location>
</feature>
<evidence type="ECO:0000313" key="13">
    <source>
        <dbReference type="Proteomes" id="UP000078544"/>
    </source>
</evidence>
<organism evidence="12 13">
    <name type="scientific">Moelleriella libera RCEF 2490</name>
    <dbReference type="NCBI Taxonomy" id="1081109"/>
    <lineage>
        <taxon>Eukaryota</taxon>
        <taxon>Fungi</taxon>
        <taxon>Dikarya</taxon>
        <taxon>Ascomycota</taxon>
        <taxon>Pezizomycotina</taxon>
        <taxon>Sordariomycetes</taxon>
        <taxon>Hypocreomycetidae</taxon>
        <taxon>Hypocreales</taxon>
        <taxon>Clavicipitaceae</taxon>
        <taxon>Moelleriella</taxon>
    </lineage>
</organism>
<feature type="region of interest" description="Disordered" evidence="10">
    <location>
        <begin position="28"/>
        <end position="50"/>
    </location>
</feature>
<dbReference type="GO" id="GO:0042128">
    <property type="term" value="P:nitrate assimilation"/>
    <property type="evidence" value="ECO:0007669"/>
    <property type="project" value="UniProtKB-KW"/>
</dbReference>
<keyword evidence="5" id="KW-0805">Transcription regulation</keyword>
<feature type="domain" description="GATA-type" evidence="11">
    <location>
        <begin position="667"/>
        <end position="720"/>
    </location>
</feature>
<dbReference type="STRING" id="1081109.A0A168BKL3"/>
<evidence type="ECO:0000256" key="1">
    <source>
        <dbReference type="ARBA" id="ARBA00004123"/>
    </source>
</evidence>
<evidence type="ECO:0000256" key="2">
    <source>
        <dbReference type="ARBA" id="ARBA00022723"/>
    </source>
</evidence>
<feature type="compositionally biased region" description="Low complexity" evidence="10">
    <location>
        <begin position="633"/>
        <end position="650"/>
    </location>
</feature>
<dbReference type="Gene3D" id="3.30.50.10">
    <property type="entry name" value="Erythroid Transcription Factor GATA-1, subunit A"/>
    <property type="match status" value="1"/>
</dbReference>
<dbReference type="GO" id="GO:0005634">
    <property type="term" value="C:nucleus"/>
    <property type="evidence" value="ECO:0007669"/>
    <property type="project" value="UniProtKB-SubCell"/>
</dbReference>
<evidence type="ECO:0000256" key="10">
    <source>
        <dbReference type="SAM" id="MobiDB-lite"/>
    </source>
</evidence>
<feature type="compositionally biased region" description="Polar residues" evidence="10">
    <location>
        <begin position="796"/>
        <end position="814"/>
    </location>
</feature>
<dbReference type="PROSITE" id="PS00344">
    <property type="entry name" value="GATA_ZN_FINGER_1"/>
    <property type="match status" value="1"/>
</dbReference>
<feature type="compositionally biased region" description="Polar residues" evidence="10">
    <location>
        <begin position="886"/>
        <end position="899"/>
    </location>
</feature>
<evidence type="ECO:0000256" key="6">
    <source>
        <dbReference type="ARBA" id="ARBA00023063"/>
    </source>
</evidence>
<evidence type="ECO:0000256" key="3">
    <source>
        <dbReference type="ARBA" id="ARBA00022771"/>
    </source>
</evidence>
<gene>
    <name evidence="12" type="ORF">AAL_04650</name>
</gene>
<dbReference type="GO" id="GO:0000978">
    <property type="term" value="F:RNA polymerase II cis-regulatory region sequence-specific DNA binding"/>
    <property type="evidence" value="ECO:0007669"/>
    <property type="project" value="TreeGrafter"/>
</dbReference>
<feature type="region of interest" description="Disordered" evidence="10">
    <location>
        <begin position="229"/>
        <end position="303"/>
    </location>
</feature>
<dbReference type="EMBL" id="AZGY01000009">
    <property type="protein sequence ID" value="KZZ95419.1"/>
    <property type="molecule type" value="Genomic_DNA"/>
</dbReference>
<dbReference type="InterPro" id="IPR000679">
    <property type="entry name" value="Znf_GATA"/>
</dbReference>
<keyword evidence="13" id="KW-1185">Reference proteome</keyword>
<feature type="compositionally biased region" description="Basic and acidic residues" evidence="10">
    <location>
        <begin position="135"/>
        <end position="150"/>
    </location>
</feature>
<evidence type="ECO:0000256" key="5">
    <source>
        <dbReference type="ARBA" id="ARBA00023015"/>
    </source>
</evidence>
<feature type="compositionally biased region" description="Low complexity" evidence="10">
    <location>
        <begin position="849"/>
        <end position="859"/>
    </location>
</feature>
<feature type="compositionally biased region" description="Low complexity" evidence="10">
    <location>
        <begin position="760"/>
        <end position="783"/>
    </location>
</feature>
<dbReference type="InterPro" id="IPR039355">
    <property type="entry name" value="Transcription_factor_GATA"/>
</dbReference>
<protein>
    <submittedName>
        <fullName evidence="12">Nitrogen response regulator</fullName>
    </submittedName>
</protein>
<dbReference type="Pfam" id="PF00320">
    <property type="entry name" value="GATA"/>
    <property type="match status" value="1"/>
</dbReference>
<sequence length="960" mass="101534">MPVSVATSHINSRHVAAMDPTMTEHDFRFPRRPGHAAHADDDHGNSDGPLIPGLLRTRAIARESLLGGALFPHLDNAAATDGSKSIDQLQKDDPLAVQVWKFFSKTKQQLPNQDRLENLTWRMMAVSMRKQKRRDGKEEARPSKGHERLNRLPPHNPPSGIAQLRKTSEIDSGSHVDAMNLDDFIFAEHVSTPAGLMSPPPAPLKSEEGSSMSGPLASAIPIKVRRETSSNALVPQSVPHHQRSSNNEFNYVQRHHRKTSIDERRNRKRPANFSPHTSAVNSNTTGGGSHLEPDSELQGYSLDNSTSVTMPQITQASTSNVPFGLDTFMDTDSVMNQASHFQHSFSSFSPSSSPMIPHGPFSNLYNTNSSVAVSSLHATDLYSPTGSTYQSTATTPLAHGDGDGMYFGSQDSRQQRQQGVRKRTSQHLTGSLGQGGHSFMYGGASNGHQVYSGPSNDHGPLPAFNNAPSSFSHIDPTQVFRAENQGASPTVIKPSKLFTFPGDSDDEDGGTVGPSQSASVHNEFSSVDEVGPLGWDATLPGQFSTQAARFPYGRPHRKQVMIGGATTGYVDHQSDWDNSGLGRSHSFKANEKRHQKLPRTASTPSHMGGKNGAFEQLAHSLPTSPGDNIHGIRSGFSSAAASRPASPPGSKHGSSTNLHTAGGGQSDGAPTTCTNCFTQTTPLWRRNPDGQPLCNACGLFLKLHGVVRPLSLKTDVIKKRNRGSGPNGTGSGVRSRKNASSSAAASRKNSTLSMAAVEAGSNGNNSGNNNNPTHSTNNSVSPPLSRSALPKDSESPVATTISSGANTAGSTPNSLYGNMGSSTAVVGNKGIHASNVTSAKLASGPEVPSSSRGSGSTSSKRQRRHSKSTVGDGSSNMDVDSPRDSVGSNEMTRSVGNTPTLASLSTSALSGGFGMTSQRHTSGQAGGLMSLGHHQPGGSQHTGGVPSTATQEWEWLTMSL</sequence>
<evidence type="ECO:0000313" key="12">
    <source>
        <dbReference type="EMBL" id="KZZ95419.1"/>
    </source>
</evidence>
<dbReference type="OrthoDB" id="515401at2759"/>
<keyword evidence="8" id="KW-0539">Nucleus</keyword>
<dbReference type="GO" id="GO:0045944">
    <property type="term" value="P:positive regulation of transcription by RNA polymerase II"/>
    <property type="evidence" value="ECO:0007669"/>
    <property type="project" value="TreeGrafter"/>
</dbReference>
<evidence type="ECO:0000256" key="7">
    <source>
        <dbReference type="ARBA" id="ARBA00023163"/>
    </source>
</evidence>
<dbReference type="Pfam" id="PF08550">
    <property type="entry name" value="GATA_AreA"/>
    <property type="match status" value="1"/>
</dbReference>
<dbReference type="PANTHER" id="PTHR10071:SF281">
    <property type="entry name" value="BOX A-BINDING FACTOR-RELATED"/>
    <property type="match status" value="1"/>
</dbReference>
<keyword evidence="4" id="KW-0862">Zinc</keyword>
<dbReference type="GO" id="GO:0000122">
    <property type="term" value="P:negative regulation of transcription by RNA polymerase II"/>
    <property type="evidence" value="ECO:0007669"/>
    <property type="project" value="TreeGrafter"/>
</dbReference>
<dbReference type="PROSITE" id="PS50114">
    <property type="entry name" value="GATA_ZN_FINGER_2"/>
    <property type="match status" value="1"/>
</dbReference>
<dbReference type="PANTHER" id="PTHR10071">
    <property type="entry name" value="TRANSCRIPTION FACTOR GATA FAMILY MEMBER"/>
    <property type="match status" value="1"/>
</dbReference>
<keyword evidence="3 9" id="KW-0863">Zinc-finger</keyword>
<proteinExistence type="predicted"/>
<dbReference type="AlphaFoldDB" id="A0A168BKL3"/>
<evidence type="ECO:0000256" key="4">
    <source>
        <dbReference type="ARBA" id="ARBA00022833"/>
    </source>
</evidence>
<dbReference type="InterPro" id="IPR013088">
    <property type="entry name" value="Znf_NHR/GATA"/>
</dbReference>
<comment type="caution">
    <text evidence="12">The sequence shown here is derived from an EMBL/GenBank/DDBJ whole genome shotgun (WGS) entry which is preliminary data.</text>
</comment>
<keyword evidence="7" id="KW-0804">Transcription</keyword>
<evidence type="ECO:0000259" key="11">
    <source>
        <dbReference type="PROSITE" id="PS50114"/>
    </source>
</evidence>
<feature type="region of interest" description="Disordered" evidence="10">
    <location>
        <begin position="128"/>
        <end position="162"/>
    </location>
</feature>
<feature type="compositionally biased region" description="Low complexity" evidence="10">
    <location>
        <begin position="738"/>
        <end position="750"/>
    </location>
</feature>
<name>A0A168BKL3_9HYPO</name>
<reference evidence="12 13" key="1">
    <citation type="journal article" date="2016" name="Genome Biol. Evol.">
        <title>Divergent and convergent evolution of fungal pathogenicity.</title>
        <authorList>
            <person name="Shang Y."/>
            <person name="Xiao G."/>
            <person name="Zheng P."/>
            <person name="Cen K."/>
            <person name="Zhan S."/>
            <person name="Wang C."/>
        </authorList>
    </citation>
    <scope>NUCLEOTIDE SEQUENCE [LARGE SCALE GENOMIC DNA]</scope>
    <source>
        <strain evidence="12 13">RCEF 2490</strain>
    </source>
</reference>
<keyword evidence="6" id="KW-0534">Nitrate assimilation</keyword>